<proteinExistence type="predicted"/>
<dbReference type="OrthoDB" id="10267445at2759"/>
<protein>
    <submittedName>
        <fullName evidence="2">Uncharacterized protein</fullName>
    </submittedName>
</protein>
<organism evidence="2 3">
    <name type="scientific">Triparma columacea</name>
    <dbReference type="NCBI Taxonomy" id="722753"/>
    <lineage>
        <taxon>Eukaryota</taxon>
        <taxon>Sar</taxon>
        <taxon>Stramenopiles</taxon>
        <taxon>Ochrophyta</taxon>
        <taxon>Bolidophyceae</taxon>
        <taxon>Parmales</taxon>
        <taxon>Triparmaceae</taxon>
        <taxon>Triparma</taxon>
    </lineage>
</organism>
<feature type="region of interest" description="Disordered" evidence="1">
    <location>
        <begin position="218"/>
        <end position="269"/>
    </location>
</feature>
<feature type="compositionally biased region" description="Gly residues" evidence="1">
    <location>
        <begin position="169"/>
        <end position="179"/>
    </location>
</feature>
<feature type="region of interest" description="Disordered" evidence="1">
    <location>
        <begin position="490"/>
        <end position="534"/>
    </location>
</feature>
<feature type="compositionally biased region" description="Low complexity" evidence="1">
    <location>
        <begin position="236"/>
        <end position="249"/>
    </location>
</feature>
<dbReference type="AlphaFoldDB" id="A0A9W7L5Z8"/>
<evidence type="ECO:0000313" key="3">
    <source>
        <dbReference type="Proteomes" id="UP001165065"/>
    </source>
</evidence>
<dbReference type="EMBL" id="BRYA01000021">
    <property type="protein sequence ID" value="GMI32653.1"/>
    <property type="molecule type" value="Genomic_DNA"/>
</dbReference>
<dbReference type="Proteomes" id="UP001165065">
    <property type="component" value="Unassembled WGS sequence"/>
</dbReference>
<reference evidence="3" key="1">
    <citation type="journal article" date="2023" name="Commun. Biol.">
        <title>Genome analysis of Parmales, the sister group of diatoms, reveals the evolutionary specialization of diatoms from phago-mixotrophs to photoautotrophs.</title>
        <authorList>
            <person name="Ban H."/>
            <person name="Sato S."/>
            <person name="Yoshikawa S."/>
            <person name="Yamada K."/>
            <person name="Nakamura Y."/>
            <person name="Ichinomiya M."/>
            <person name="Sato N."/>
            <person name="Blanc-Mathieu R."/>
            <person name="Endo H."/>
            <person name="Kuwata A."/>
            <person name="Ogata H."/>
        </authorList>
    </citation>
    <scope>NUCLEOTIDE SEQUENCE [LARGE SCALE GENOMIC DNA]</scope>
</reference>
<comment type="caution">
    <text evidence="2">The sequence shown here is derived from an EMBL/GenBank/DDBJ whole genome shotgun (WGS) entry which is preliminary data.</text>
</comment>
<evidence type="ECO:0000313" key="2">
    <source>
        <dbReference type="EMBL" id="GMI32653.1"/>
    </source>
</evidence>
<gene>
    <name evidence="2" type="ORF">TrCOL_g12186</name>
</gene>
<name>A0A9W7L5Z8_9STRA</name>
<sequence length="534" mass="56538">MEESNPFEIQILEFRRLIHTTADEAKIAQMETAISSLQAKIDKGISELDDDPTNIASNSSPGKTLINKLAQHPVNARPMSARRRSTPNLALDIIPEERKKLLAGYRSQDPPGTPTRRIRNSIKLSEKGTVIDIIATEVYEEVKVTDNITRTPQKGFDRLVINRGDGEDNSGGGGGGGGEINSSLGGRNVVIHGGAKGAGLGARFRNVTSPSGSALFPTFRSPASADRAQSNDAGYSSSESVSSVGSQDSRPLVRKKKREKQHGAGVGGLEDVVEETSTAVFSGFNRGVEDAGKRFGAPVNEIKEALVEYVYCTSGDMGHTHTLSSTWIPTGLFPQSSTIKFRVPVFLSKLVVECSGVRKIKLIIGGKEHTSPIMPETALVPINARHTEAPGVEILDTPRRTRGSGKMADLEVGGKKVWSAGHLGVGHSPSPGVFKVGAYSGAWAAHTFNVAEDGEAERCNELMLVVEEGHGGFAVIKNIKVLGMTEEVAGGRGGGREGGDGSASWGSPGMGLSGRLRRGVRAEGGRSGGRSSRK</sequence>
<feature type="region of interest" description="Disordered" evidence="1">
    <location>
        <begin position="160"/>
        <end position="181"/>
    </location>
</feature>
<accession>A0A9W7L5Z8</accession>
<keyword evidence="3" id="KW-1185">Reference proteome</keyword>
<evidence type="ECO:0000256" key="1">
    <source>
        <dbReference type="SAM" id="MobiDB-lite"/>
    </source>
</evidence>